<reference evidence="3 4" key="1">
    <citation type="submission" date="2024-12" db="EMBL/GenBank/DDBJ databases">
        <title>The unique morphological basis and parallel evolutionary history of personate flowers in Penstemon.</title>
        <authorList>
            <person name="Depatie T.H."/>
            <person name="Wessinger C.A."/>
        </authorList>
    </citation>
    <scope>NUCLEOTIDE SEQUENCE [LARGE SCALE GENOMIC DNA]</scope>
    <source>
        <strain evidence="3">WTNN_2</strain>
        <tissue evidence="3">Leaf</tissue>
    </source>
</reference>
<name>A0ABD3S533_9LAMI</name>
<dbReference type="AlphaFoldDB" id="A0ABD3S533"/>
<comment type="caution">
    <text evidence="3">The sequence shown here is derived from an EMBL/GenBank/DDBJ whole genome shotgun (WGS) entry which is preliminary data.</text>
</comment>
<accession>A0ABD3S533</accession>
<organism evidence="3 4">
    <name type="scientific">Penstemon smallii</name>
    <dbReference type="NCBI Taxonomy" id="265156"/>
    <lineage>
        <taxon>Eukaryota</taxon>
        <taxon>Viridiplantae</taxon>
        <taxon>Streptophyta</taxon>
        <taxon>Embryophyta</taxon>
        <taxon>Tracheophyta</taxon>
        <taxon>Spermatophyta</taxon>
        <taxon>Magnoliopsida</taxon>
        <taxon>eudicotyledons</taxon>
        <taxon>Gunneridae</taxon>
        <taxon>Pentapetalae</taxon>
        <taxon>asterids</taxon>
        <taxon>lamiids</taxon>
        <taxon>Lamiales</taxon>
        <taxon>Plantaginaceae</taxon>
        <taxon>Cheloneae</taxon>
        <taxon>Penstemon</taxon>
    </lineage>
</organism>
<dbReference type="EMBL" id="JBJXBP010000007">
    <property type="protein sequence ID" value="KAL3819606.1"/>
    <property type="molecule type" value="Genomic_DNA"/>
</dbReference>
<evidence type="ECO:0000256" key="2">
    <source>
        <dbReference type="ARBA" id="ARBA00022729"/>
    </source>
</evidence>
<dbReference type="PANTHER" id="PTHR33227:SF18">
    <property type="entry name" value="STIGMA-SPECIFIC STIG1-LIKE PROTEIN 3"/>
    <property type="match status" value="1"/>
</dbReference>
<dbReference type="Pfam" id="PF04885">
    <property type="entry name" value="Stig1"/>
    <property type="match status" value="1"/>
</dbReference>
<evidence type="ECO:0000313" key="4">
    <source>
        <dbReference type="Proteomes" id="UP001634393"/>
    </source>
</evidence>
<dbReference type="Proteomes" id="UP001634393">
    <property type="component" value="Unassembled WGS sequence"/>
</dbReference>
<keyword evidence="2" id="KW-0732">Signal</keyword>
<evidence type="ECO:0000313" key="3">
    <source>
        <dbReference type="EMBL" id="KAL3819606.1"/>
    </source>
</evidence>
<proteinExistence type="inferred from homology"/>
<evidence type="ECO:0000256" key="1">
    <source>
        <dbReference type="ARBA" id="ARBA00006010"/>
    </source>
</evidence>
<dbReference type="PANTHER" id="PTHR33227">
    <property type="entry name" value="STIGMA-SPECIFIC STIG1-LIKE PROTEIN 3"/>
    <property type="match status" value="1"/>
</dbReference>
<comment type="similarity">
    <text evidence="1">Belongs to the STIG1 family.</text>
</comment>
<keyword evidence="4" id="KW-1185">Reference proteome</keyword>
<dbReference type="InterPro" id="IPR006969">
    <property type="entry name" value="Stig-like"/>
</dbReference>
<protein>
    <recommendedName>
        <fullName evidence="5">Stigma-specific STIG1-like protein 1</fullName>
    </recommendedName>
</protein>
<evidence type="ECO:0008006" key="5">
    <source>
        <dbReference type="Google" id="ProtNLM"/>
    </source>
</evidence>
<gene>
    <name evidence="3" type="ORF">ACJIZ3_005511</name>
</gene>
<sequence length="133" mass="14857">MSLTLFISTTKVASHPSEPDSQTSVKPVAGKRVSRFLQQKTRNPNAADHCNKDNEVCNYITFEGRNTTCCNNKCLDLKYDNKNCGACKKKCAVSEECCRGECVNLAYDKRHCGYCNNRCKNDGICIYGTCDYA</sequence>